<evidence type="ECO:0000256" key="1">
    <source>
        <dbReference type="SAM" id="SignalP"/>
    </source>
</evidence>
<dbReference type="GO" id="GO:0004415">
    <property type="term" value="F:hyalurononglucosaminidase activity"/>
    <property type="evidence" value="ECO:0007669"/>
    <property type="project" value="InterPro"/>
</dbReference>
<dbReference type="EMBL" id="BMSX01000010">
    <property type="protein sequence ID" value="GGR22880.1"/>
    <property type="molecule type" value="Genomic_DNA"/>
</dbReference>
<dbReference type="Pfam" id="PF07212">
    <property type="entry name" value="Hyaluronidase_1"/>
    <property type="match status" value="1"/>
</dbReference>
<sequence>MAVGRRVFLGAFTAGAVTVAAGAEAAAADDEYTQYTAPAKFYGDSPTAYVVAINYKATSGDKAALNVTSDNPASSAMYISGKEQAARGTLKIAHVGYADGSDSGASGLSIDLQTPGTAAQGIYVTATQGPTKGALLVLRNNAGLEDFVVKGTGLIGVGIDRGGTVRGQVHVVQRTENPALVVQGVTHIADVATAPTELKHPSLGGGVLYAENGELKWLSSKGGTPTTLA</sequence>
<evidence type="ECO:0000313" key="2">
    <source>
        <dbReference type="EMBL" id="GGR22880.1"/>
    </source>
</evidence>
<feature type="signal peptide" evidence="1">
    <location>
        <begin position="1"/>
        <end position="16"/>
    </location>
</feature>
<reference evidence="2" key="1">
    <citation type="journal article" date="2014" name="Int. J. Syst. Evol. Microbiol.">
        <title>Complete genome sequence of Corynebacterium casei LMG S-19264T (=DSM 44701T), isolated from a smear-ripened cheese.</title>
        <authorList>
            <consortium name="US DOE Joint Genome Institute (JGI-PGF)"/>
            <person name="Walter F."/>
            <person name="Albersmeier A."/>
            <person name="Kalinowski J."/>
            <person name="Ruckert C."/>
        </authorList>
    </citation>
    <scope>NUCLEOTIDE SEQUENCE</scope>
    <source>
        <strain evidence="2">JCM 4346</strain>
    </source>
</reference>
<dbReference type="PROSITE" id="PS51318">
    <property type="entry name" value="TAT"/>
    <property type="match status" value="1"/>
</dbReference>
<keyword evidence="1" id="KW-0732">Signal</keyword>
<reference evidence="2" key="2">
    <citation type="submission" date="2020-09" db="EMBL/GenBank/DDBJ databases">
        <authorList>
            <person name="Sun Q."/>
            <person name="Ohkuma M."/>
        </authorList>
    </citation>
    <scope>NUCLEOTIDE SEQUENCE</scope>
    <source>
        <strain evidence="2">JCM 4346</strain>
    </source>
</reference>
<accession>A0A918CHC3</accession>
<protein>
    <recommendedName>
        <fullName evidence="4">Hyaluronoglucosaminidase</fullName>
    </recommendedName>
</protein>
<dbReference type="GO" id="GO:0045227">
    <property type="term" value="P:capsule polysaccharide biosynthetic process"/>
    <property type="evidence" value="ECO:0007669"/>
    <property type="project" value="InterPro"/>
</dbReference>
<organism evidence="2 3">
    <name type="scientific">Streptomyces aurantiogriseus</name>
    <dbReference type="NCBI Taxonomy" id="66870"/>
    <lineage>
        <taxon>Bacteria</taxon>
        <taxon>Bacillati</taxon>
        <taxon>Actinomycetota</taxon>
        <taxon>Actinomycetes</taxon>
        <taxon>Kitasatosporales</taxon>
        <taxon>Streptomycetaceae</taxon>
        <taxon>Streptomyces</taxon>
    </lineage>
</organism>
<keyword evidence="3" id="KW-1185">Reference proteome</keyword>
<dbReference type="AlphaFoldDB" id="A0A918CHC3"/>
<feature type="chain" id="PRO_5038970468" description="Hyaluronoglucosaminidase" evidence="1">
    <location>
        <begin position="17"/>
        <end position="229"/>
    </location>
</feature>
<dbReference type="RefSeq" id="WP_189939080.1">
    <property type="nucleotide sequence ID" value="NZ_BMSX01000010.1"/>
</dbReference>
<evidence type="ECO:0000313" key="3">
    <source>
        <dbReference type="Proteomes" id="UP000658320"/>
    </source>
</evidence>
<gene>
    <name evidence="2" type="ORF">GCM10010251_43600</name>
</gene>
<name>A0A918CHC3_9ACTN</name>
<comment type="caution">
    <text evidence="2">The sequence shown here is derived from an EMBL/GenBank/DDBJ whole genome shotgun (WGS) entry which is preliminary data.</text>
</comment>
<evidence type="ECO:0008006" key="4">
    <source>
        <dbReference type="Google" id="ProtNLM"/>
    </source>
</evidence>
<dbReference type="Proteomes" id="UP000658320">
    <property type="component" value="Unassembled WGS sequence"/>
</dbReference>
<dbReference type="InterPro" id="IPR006311">
    <property type="entry name" value="TAT_signal"/>
</dbReference>
<proteinExistence type="predicted"/>
<dbReference type="InterPro" id="IPR009860">
    <property type="entry name" value="Hyaluronidase_bac"/>
</dbReference>
<dbReference type="SUPFAM" id="SSF69349">
    <property type="entry name" value="Phage fibre proteins"/>
    <property type="match status" value="1"/>
</dbReference>